<protein>
    <submittedName>
        <fullName evidence="1">Uncharacterized protein</fullName>
    </submittedName>
</protein>
<dbReference type="EMBL" id="CP136897">
    <property type="protein sequence ID" value="WOL16036.1"/>
    <property type="molecule type" value="Genomic_DNA"/>
</dbReference>
<reference evidence="1 2" key="1">
    <citation type="submission" date="2023-10" db="EMBL/GenBank/DDBJ databases">
        <title>Chromosome-scale genome assembly provides insights into flower coloration mechanisms of Canna indica.</title>
        <authorList>
            <person name="Li C."/>
        </authorList>
    </citation>
    <scope>NUCLEOTIDE SEQUENCE [LARGE SCALE GENOMIC DNA]</scope>
    <source>
        <tissue evidence="1">Flower</tissue>
    </source>
</reference>
<dbReference type="PANTHER" id="PTHR31972">
    <property type="entry name" value="EXPRESSED PROTEIN"/>
    <property type="match status" value="1"/>
</dbReference>
<dbReference type="AlphaFoldDB" id="A0AAQ3QNV2"/>
<gene>
    <name evidence="1" type="ORF">Cni_G24818</name>
</gene>
<sequence>MEEHHSISDEIESQAFGKAGKAHISHPLVLPLAMRDLAGCFANQAVRVAGATCPATTANSPGVLAESSPAYNTVTCLYKTVLSTKKELLTRIIWSKTHAGVSLFASVDSSSSPSSDAQKPQLLHKKKGTRSFAAGGGDSVAVLHWDISAAAYESGPEPAKGFYVAVVADGEFGLLLGDRLGVLFKNLGVDGPLPATADFAMVGRREQVRGTSVYSTRAELEGDGKKHEISIRWRGDESDAADSGLQVAVDRKTLISVERLRWNFRGNQAIFVDGSTIDVMWDVHDWWFRGSSRCALFMFRARRSLEQWLWLDEEEVGNGERGFSLLIQAFN</sequence>
<name>A0AAQ3QNV2_9LILI</name>
<evidence type="ECO:0000313" key="2">
    <source>
        <dbReference type="Proteomes" id="UP001327560"/>
    </source>
</evidence>
<proteinExistence type="predicted"/>
<dbReference type="PANTHER" id="PTHR31972:SF48">
    <property type="entry name" value="OS04G0407500 PROTEIN"/>
    <property type="match status" value="1"/>
</dbReference>
<dbReference type="Proteomes" id="UP001327560">
    <property type="component" value="Chromosome 8"/>
</dbReference>
<accession>A0AAQ3QNV2</accession>
<evidence type="ECO:0000313" key="1">
    <source>
        <dbReference type="EMBL" id="WOL16036.1"/>
    </source>
</evidence>
<dbReference type="InterPro" id="IPR008586">
    <property type="entry name" value="DUF868_pln"/>
</dbReference>
<organism evidence="1 2">
    <name type="scientific">Canna indica</name>
    <name type="common">Indian-shot</name>
    <dbReference type="NCBI Taxonomy" id="4628"/>
    <lineage>
        <taxon>Eukaryota</taxon>
        <taxon>Viridiplantae</taxon>
        <taxon>Streptophyta</taxon>
        <taxon>Embryophyta</taxon>
        <taxon>Tracheophyta</taxon>
        <taxon>Spermatophyta</taxon>
        <taxon>Magnoliopsida</taxon>
        <taxon>Liliopsida</taxon>
        <taxon>Zingiberales</taxon>
        <taxon>Cannaceae</taxon>
        <taxon>Canna</taxon>
    </lineage>
</organism>
<dbReference type="Pfam" id="PF05910">
    <property type="entry name" value="DUF868"/>
    <property type="match status" value="1"/>
</dbReference>
<keyword evidence="2" id="KW-1185">Reference proteome</keyword>